<evidence type="ECO:0000313" key="1">
    <source>
        <dbReference type="EMBL" id="TKI69047.1"/>
    </source>
</evidence>
<protein>
    <submittedName>
        <fullName evidence="1">Uncharacterized protein</fullName>
    </submittedName>
</protein>
<comment type="caution">
    <text evidence="1">The sequence shown here is derived from an EMBL/GenBank/DDBJ whole genome shotgun (WGS) entry which is preliminary data.</text>
</comment>
<dbReference type="RefSeq" id="WP_137014386.1">
    <property type="nucleotide sequence ID" value="NZ_SZPX01000006.1"/>
</dbReference>
<proteinExistence type="predicted"/>
<evidence type="ECO:0000313" key="2">
    <source>
        <dbReference type="Proteomes" id="UP000309561"/>
    </source>
</evidence>
<name>A0A4U2Z4D2_9BACT</name>
<sequence>MGLTKDGKTLFELPIYRVSEDEYYKSLNEHYQKRKIPHNDPLYEESLNQNLFKDFGGDWKYNEIIGYLRFYKDVDYFIYINCFYYQINKKRITKTRTKQFIPVDDTLCKITIKSSYDNRKIAEKITEMVDYCSTLPAVHKRYIDREIFDNMVNCIDWRVLLELDKKGNG</sequence>
<dbReference type="EMBL" id="SZPX01000006">
    <property type="protein sequence ID" value="TKI69047.1"/>
    <property type="molecule type" value="Genomic_DNA"/>
</dbReference>
<gene>
    <name evidence="1" type="ORF">FCU45_08790</name>
</gene>
<dbReference type="AlphaFoldDB" id="A0A4U2Z4D2"/>
<dbReference type="OrthoDB" id="6121514at2"/>
<accession>A0A4U2Z4D2</accession>
<dbReference type="Proteomes" id="UP000309561">
    <property type="component" value="Unassembled WGS sequence"/>
</dbReference>
<reference evidence="1 2" key="1">
    <citation type="submission" date="2019-04" db="EMBL/GenBank/DDBJ databases">
        <title>Sulfurimonas crateris sp. nov. a facultative anaerobic sulfur-oxidizing chemolithautotrophic bacterium isolated from a terrestrial mud vulcano.</title>
        <authorList>
            <person name="Ratnikova N.M."/>
            <person name="Slobodkin A.I."/>
            <person name="Merkel A.Y."/>
            <person name="Novikov A."/>
            <person name="Bonch-Osmolovskaya E.A."/>
            <person name="Slobodkina G.B."/>
        </authorList>
    </citation>
    <scope>NUCLEOTIDE SEQUENCE [LARGE SCALE GENOMIC DNA]</scope>
    <source>
        <strain evidence="1 2">SN118</strain>
    </source>
</reference>
<organism evidence="1 2">
    <name type="scientific">Sulfurimonas crateris</name>
    <dbReference type="NCBI Taxonomy" id="2574727"/>
    <lineage>
        <taxon>Bacteria</taxon>
        <taxon>Pseudomonadati</taxon>
        <taxon>Campylobacterota</taxon>
        <taxon>Epsilonproteobacteria</taxon>
        <taxon>Campylobacterales</taxon>
        <taxon>Sulfurimonadaceae</taxon>
        <taxon>Sulfurimonas</taxon>
    </lineage>
</organism>
<keyword evidence="2" id="KW-1185">Reference proteome</keyword>